<evidence type="ECO:0000313" key="1">
    <source>
        <dbReference type="EMBL" id="HJE48874.1"/>
    </source>
</evidence>
<dbReference type="AlphaFoldDB" id="A0A7X2S060"/>
<proteinExistence type="predicted"/>
<dbReference type="RefSeq" id="WP_155692943.1">
    <property type="nucleotide sequence ID" value="NZ_CP195714.1"/>
</dbReference>
<dbReference type="EMBL" id="WKKC01000030">
    <property type="protein sequence ID" value="MTE03915.1"/>
    <property type="molecule type" value="Genomic_DNA"/>
</dbReference>
<reference evidence="2 3" key="1">
    <citation type="submission" date="2019-11" db="EMBL/GenBank/DDBJ databases">
        <title>Gastrointestinal microbiota of Peromyscus leucopus.</title>
        <authorList>
            <person name="Milovic A."/>
            <person name="Bassam K."/>
            <person name="Barbour A.G."/>
        </authorList>
    </citation>
    <scope>NUCLEOTIDE SEQUENCE [LARGE SCALE GENOMIC DNA]</scope>
    <source>
        <strain evidence="2 3">LL8</strain>
    </source>
</reference>
<dbReference type="Proteomes" id="UP000488295">
    <property type="component" value="Unassembled WGS sequence"/>
</dbReference>
<evidence type="ECO:0000313" key="2">
    <source>
        <dbReference type="EMBL" id="MTE03915.1"/>
    </source>
</evidence>
<gene>
    <name evidence="2" type="ORF">GJU95_09100</name>
    <name evidence="1" type="ORF">K8V69_01620</name>
</gene>
<reference evidence="1" key="2">
    <citation type="journal article" date="2021" name="PeerJ">
        <title>Extensive microbial diversity within the chicken gut microbiome revealed by metagenomics and culture.</title>
        <authorList>
            <person name="Gilroy R."/>
            <person name="Ravi A."/>
            <person name="Getino M."/>
            <person name="Pursley I."/>
            <person name="Horton D.L."/>
            <person name="Alikhan N.F."/>
            <person name="Baker D."/>
            <person name="Gharbi K."/>
            <person name="Hall N."/>
            <person name="Watson M."/>
            <person name="Adriaenssens E.M."/>
            <person name="Foster-Nyarko E."/>
            <person name="Jarju S."/>
            <person name="Secka A."/>
            <person name="Antonio M."/>
            <person name="Oren A."/>
            <person name="Chaudhuri R.R."/>
            <person name="La Ragione R."/>
            <person name="Hildebrand F."/>
            <person name="Pallen M.J."/>
        </authorList>
    </citation>
    <scope>NUCLEOTIDE SEQUENCE</scope>
    <source>
        <strain evidence="1">CHK192-2623</strain>
    </source>
</reference>
<protein>
    <submittedName>
        <fullName evidence="1">Uncharacterized protein</fullName>
    </submittedName>
</protein>
<evidence type="ECO:0000313" key="4">
    <source>
        <dbReference type="Proteomes" id="UP000732527"/>
    </source>
</evidence>
<dbReference type="Proteomes" id="UP000732527">
    <property type="component" value="Unassembled WGS sequence"/>
</dbReference>
<reference evidence="1" key="3">
    <citation type="submission" date="2021-09" db="EMBL/GenBank/DDBJ databases">
        <authorList>
            <person name="Gilroy R."/>
        </authorList>
    </citation>
    <scope>NUCLEOTIDE SEQUENCE</scope>
    <source>
        <strain evidence="1">CHK192-2623</strain>
    </source>
</reference>
<sequence>MLNQIKEAAEILVALVTARYLWHLGSKYKLENQQLKNKDKKQKDGS</sequence>
<comment type="caution">
    <text evidence="1">The sequence shown here is derived from an EMBL/GenBank/DDBJ whole genome shotgun (WGS) entry which is preliminary data.</text>
</comment>
<evidence type="ECO:0000313" key="3">
    <source>
        <dbReference type="Proteomes" id="UP000488295"/>
    </source>
</evidence>
<name>A0A7X2S060_LACJH</name>
<accession>A0A7X2S060</accession>
<organism evidence="1 4">
    <name type="scientific">Lactobacillus johnsonii</name>
    <dbReference type="NCBI Taxonomy" id="33959"/>
    <lineage>
        <taxon>Bacteria</taxon>
        <taxon>Bacillati</taxon>
        <taxon>Bacillota</taxon>
        <taxon>Bacilli</taxon>
        <taxon>Lactobacillales</taxon>
        <taxon>Lactobacillaceae</taxon>
        <taxon>Lactobacillus</taxon>
    </lineage>
</organism>
<dbReference type="EMBL" id="DYYQ01000011">
    <property type="protein sequence ID" value="HJE48874.1"/>
    <property type="molecule type" value="Genomic_DNA"/>
</dbReference>